<dbReference type="EMBL" id="WTYI01000001">
    <property type="protein sequence ID" value="MXO94805.1"/>
    <property type="molecule type" value="Genomic_DNA"/>
</dbReference>
<evidence type="ECO:0000313" key="4">
    <source>
        <dbReference type="EMBL" id="MXO94805.1"/>
    </source>
</evidence>
<name>A0A6I4TG15_9SPHN</name>
<sequence>MSGLNHLCRCLVTVSAALMLMMGEDICAKSLTLSADAPPGFEDLGAPTKQVVDVIFEGDEVGVFTVISSPESITFEEVEKLLQNLPVDLRTDEVREALSQPLSRNQSKVCPRNTVAKDCGVLYPETIGIIHDADRFQVSIFVNPLLRAAKPDIEYLPKPELHLDLASQLSFLASGGNLDNDDSYSIDLDNLVSLGTARFSADLSVSDSAGLFVREAAAEIDLQDSRAYAGLFWSKAQNGSGRRRILGLGFGTQLDTRLNRDQITGTPVLVYLQSRGRVEIFLDERLLLAEAVPPGSTLLDTSAFPQGSYEITVRISERGRPSRIEKVFFSKNASIPPLGIPFYYAEIGFDQSAYRSLNNGGQRPLIARAGRAVRIAPNWASGIAAEVEGAELKGRISLDFFDDNVAAKAGLELNSSGGKEASLRLFSTGFGRLNYNFDLRYVDQSRESGENLFGIRYRNFTQATGAMSWSSNWLRLGVQGNLRDQDGDIDHSLTASAMWDFVRHGDAMLSFVGEVTDSTFGDSVFVGLNLRLLRGNIAIANSVGHRDFDRSREPSGIYSTHSLDVTKDFARNSSASISTNLETGPSIENISTSLELATSNFVANADFLKLQFGNQLQTQYSIGAATTLLLSDERVDATRRGAAEASVVLQLTGARPLDEFEVLVDGQLRMLLRGNGREVLSLPSYRAYRIRLRPKSSDPLRIHQPERELVLYPGNVRELDWSISQMTAIIARLVDEDGEPLAGASVRSSGEAALTDDRGYFQIETTPRAVFEILTRSGEELASEGIEFDDAAAFTRIGDLVARSKEPY</sequence>
<organism evidence="4 5">
    <name type="scientific">Qipengyuania aquimaris</name>
    <dbReference type="NCBI Taxonomy" id="255984"/>
    <lineage>
        <taxon>Bacteria</taxon>
        <taxon>Pseudomonadati</taxon>
        <taxon>Pseudomonadota</taxon>
        <taxon>Alphaproteobacteria</taxon>
        <taxon>Sphingomonadales</taxon>
        <taxon>Erythrobacteraceae</taxon>
        <taxon>Qipengyuania</taxon>
    </lineage>
</organism>
<dbReference type="RefSeq" id="WP_234028099.1">
    <property type="nucleotide sequence ID" value="NZ_WTYI01000001.1"/>
</dbReference>
<dbReference type="Pfam" id="PF16967">
    <property type="entry name" value="TcfC"/>
    <property type="match status" value="1"/>
</dbReference>
<accession>A0A6I4TG15</accession>
<evidence type="ECO:0000313" key="5">
    <source>
        <dbReference type="Proteomes" id="UP000432727"/>
    </source>
</evidence>
<evidence type="ECO:0000256" key="1">
    <source>
        <dbReference type="ARBA" id="ARBA00022729"/>
    </source>
</evidence>
<evidence type="ECO:0008006" key="6">
    <source>
        <dbReference type="Google" id="ProtNLM"/>
    </source>
</evidence>
<feature type="domain" description="Pilus assembly protein C-terminal" evidence="2">
    <location>
        <begin position="711"/>
        <end position="769"/>
    </location>
</feature>
<proteinExistence type="predicted"/>
<gene>
    <name evidence="4" type="ORF">GRI34_00045</name>
</gene>
<keyword evidence="1" id="KW-0732">Signal</keyword>
<dbReference type="InterPro" id="IPR032636">
    <property type="entry name" value="Pilus_assem_E-set-like_dom"/>
</dbReference>
<dbReference type="Proteomes" id="UP000432727">
    <property type="component" value="Unassembled WGS sequence"/>
</dbReference>
<protein>
    <recommendedName>
        <fullName evidence="6">Fimbria/pilus outer membrane usher protein</fullName>
    </recommendedName>
</protein>
<dbReference type="InterPro" id="IPR031917">
    <property type="entry name" value="Pilus_assem_C"/>
</dbReference>
<dbReference type="Pfam" id="PF15976">
    <property type="entry name" value="CooC_C"/>
    <property type="match status" value="1"/>
</dbReference>
<evidence type="ECO:0000259" key="3">
    <source>
        <dbReference type="Pfam" id="PF16967"/>
    </source>
</evidence>
<evidence type="ECO:0000259" key="2">
    <source>
        <dbReference type="Pfam" id="PF15976"/>
    </source>
</evidence>
<comment type="caution">
    <text evidence="4">The sequence shown here is derived from an EMBL/GenBank/DDBJ whole genome shotgun (WGS) entry which is preliminary data.</text>
</comment>
<keyword evidence="5" id="KW-1185">Reference proteome</keyword>
<reference evidence="4 5" key="1">
    <citation type="submission" date="2019-12" db="EMBL/GenBank/DDBJ databases">
        <title>Genomic-based taxomic classification of the family Erythrobacteraceae.</title>
        <authorList>
            <person name="Xu L."/>
        </authorList>
    </citation>
    <scope>NUCLEOTIDE SEQUENCE [LARGE SCALE GENOMIC DNA]</scope>
    <source>
        <strain evidence="4 5">JCM 12189</strain>
    </source>
</reference>
<feature type="domain" description="Pilus assembly protein E-set like" evidence="3">
    <location>
        <begin position="265"/>
        <end position="320"/>
    </location>
</feature>
<dbReference type="AlphaFoldDB" id="A0A6I4TG15"/>